<dbReference type="InterPro" id="IPR023298">
    <property type="entry name" value="ATPase_P-typ_TM_dom_sf"/>
</dbReference>
<dbReference type="SFLD" id="SFLDS00003">
    <property type="entry name" value="Haloacid_Dehalogenase"/>
    <property type="match status" value="1"/>
</dbReference>
<evidence type="ECO:0000256" key="16">
    <source>
        <dbReference type="ARBA" id="ARBA00029806"/>
    </source>
</evidence>
<dbReference type="GO" id="GO:0005886">
    <property type="term" value="C:plasma membrane"/>
    <property type="evidence" value="ECO:0007669"/>
    <property type="project" value="UniProtKB-SubCell"/>
</dbReference>
<dbReference type="EMBL" id="JAHGAW010000010">
    <property type="protein sequence ID" value="MBT2188353.1"/>
    <property type="molecule type" value="Genomic_DNA"/>
</dbReference>
<keyword evidence="7" id="KW-0997">Cell inner membrane</keyword>
<dbReference type="InterPro" id="IPR006068">
    <property type="entry name" value="ATPase_P-typ_cation-transptr_C"/>
</dbReference>
<dbReference type="InterPro" id="IPR001757">
    <property type="entry name" value="P_typ_ATPase"/>
</dbReference>
<dbReference type="Pfam" id="PF00690">
    <property type="entry name" value="Cation_ATPase_N"/>
    <property type="match status" value="1"/>
</dbReference>
<sequence length="842" mass="89225">MSSNAEFWQSPPSATLDRLSATPDGLSAHEAMARLARDGPNRLAIAPPRRLLSDLLRRLANPLVAILLVAATIAGMTGDLASFTIIVLVVILSTTLDLVQEHRAEATAEALKRSIALHANVLRDGAAVELPVSDLVAGDIVMLSAGDLIPADGIAIAVNGAQVNESLLTGEAYPVQKHVEPAATATIPAEARNALFHGTSLIGGTATMLVVETGARTRFGAIAASLARTQPPTAFERGIHKLGILIARLTVFLVLFVLLAHLALGRPPLQSFLFAMALAVGLTPELLPMIMTVSLARGAQRMASARVVVKRLSAIHDLGQMDILCTDKTGTLTEARITLVGHPGIDGEDDERVAELAAVNARFETGLKSPLDEALIVHATAERIAGWSKIDERPFDFERRRVSVLAERDGERIEIVKGAPEMLLALCTRAQDRSGALVPLDDGLRARLAALRDERAAQGLRLLGVAWKPAPGISRIGADGDEALIFAGYCVFVDPPKESAARAVARLEASGIRIKVISGDAAVVVEHLVAALALPVRGVLTGEQIETLSEPALAARVETVDLFARVTPDQKTRIVRALRARGHTVGFMGDGINDAPAIRAADVGLSVDGATDVAREAADMILLAPDLNVIADGVAEGRRTYANIMKYIRMGTSSNFGNMLTMALASLVLPFLPLTAVQVLLNNLIYDMSQIGIPFDTADPAEIARPLKWDMRELLRFTAIMGPLSSVFDLATFGLLLFLFHADVATFRAGWFIESMATQILVVFVIRTLRPAWSSRAHAALVTTASCGLAAALVLPFLPWAGLLGFAAPGAAIAGAILVLVLAYLASAELFKRVALPHASAS</sequence>
<keyword evidence="21" id="KW-1185">Reference proteome</keyword>
<name>A0A9X1ISE0_9SPHN</name>
<dbReference type="GO" id="GO:0005524">
    <property type="term" value="F:ATP binding"/>
    <property type="evidence" value="ECO:0007669"/>
    <property type="project" value="UniProtKB-KW"/>
</dbReference>
<dbReference type="Pfam" id="PF00689">
    <property type="entry name" value="Cation_ATPase_C"/>
    <property type="match status" value="1"/>
</dbReference>
<dbReference type="EC" id="7.2.2.14" evidence="4"/>
<proteinExistence type="inferred from homology"/>
<keyword evidence="14 18" id="KW-1133">Transmembrane helix</keyword>
<dbReference type="Pfam" id="PF13246">
    <property type="entry name" value="Cation_ATPase"/>
    <property type="match status" value="1"/>
</dbReference>
<reference evidence="20" key="1">
    <citation type="submission" date="2021-05" db="EMBL/GenBank/DDBJ databases">
        <title>Genome of Sphingobium sp. strain.</title>
        <authorList>
            <person name="Fan R."/>
        </authorList>
    </citation>
    <scope>NUCLEOTIDE SEQUENCE</scope>
    <source>
        <strain evidence="20">H33</strain>
    </source>
</reference>
<dbReference type="Proteomes" id="UP001138757">
    <property type="component" value="Unassembled WGS sequence"/>
</dbReference>
<dbReference type="Gene3D" id="3.40.1110.10">
    <property type="entry name" value="Calcium-transporting ATPase, cytoplasmic domain N"/>
    <property type="match status" value="1"/>
</dbReference>
<dbReference type="SUPFAM" id="SSF81660">
    <property type="entry name" value="Metal cation-transporting ATPase, ATP-binding domain N"/>
    <property type="match status" value="1"/>
</dbReference>
<evidence type="ECO:0000256" key="1">
    <source>
        <dbReference type="ARBA" id="ARBA00003954"/>
    </source>
</evidence>
<evidence type="ECO:0000313" key="21">
    <source>
        <dbReference type="Proteomes" id="UP001138757"/>
    </source>
</evidence>
<gene>
    <name evidence="20" type="primary">mgtA</name>
    <name evidence="20" type="ORF">KK488_15460</name>
</gene>
<dbReference type="SUPFAM" id="SSF56784">
    <property type="entry name" value="HAD-like"/>
    <property type="match status" value="1"/>
</dbReference>
<dbReference type="SFLD" id="SFLDF00027">
    <property type="entry name" value="p-type_atpase"/>
    <property type="match status" value="1"/>
</dbReference>
<dbReference type="InterPro" id="IPR023299">
    <property type="entry name" value="ATPase_P-typ_cyto_dom_N"/>
</dbReference>
<dbReference type="SUPFAM" id="SSF81653">
    <property type="entry name" value="Calcium ATPase, transduction domain A"/>
    <property type="match status" value="1"/>
</dbReference>
<dbReference type="InterPro" id="IPR008250">
    <property type="entry name" value="ATPase_P-typ_transduc_dom_A_sf"/>
</dbReference>
<dbReference type="InterPro" id="IPR059000">
    <property type="entry name" value="ATPase_P-type_domA"/>
</dbReference>
<keyword evidence="8" id="KW-0597">Phosphoprotein</keyword>
<dbReference type="PRINTS" id="PR00120">
    <property type="entry name" value="HATPASE"/>
</dbReference>
<dbReference type="GO" id="GO:0016887">
    <property type="term" value="F:ATP hydrolysis activity"/>
    <property type="evidence" value="ECO:0007669"/>
    <property type="project" value="InterPro"/>
</dbReference>
<evidence type="ECO:0000256" key="8">
    <source>
        <dbReference type="ARBA" id="ARBA00022553"/>
    </source>
</evidence>
<dbReference type="SFLD" id="SFLDG00002">
    <property type="entry name" value="C1.7:_P-type_atpase_like"/>
    <property type="match status" value="1"/>
</dbReference>
<comment type="similarity">
    <text evidence="3">Belongs to the cation transport ATPase (P-type) (TC 3.A.3) family. Type IIIB subfamily.</text>
</comment>
<dbReference type="SMART" id="SM00831">
    <property type="entry name" value="Cation_ATPase_N"/>
    <property type="match status" value="1"/>
</dbReference>
<keyword evidence="15 18" id="KW-0472">Membrane</keyword>
<dbReference type="PRINTS" id="PR00119">
    <property type="entry name" value="CATATPASE"/>
</dbReference>
<dbReference type="GO" id="GO:0015444">
    <property type="term" value="F:P-type magnesium transporter activity"/>
    <property type="evidence" value="ECO:0007669"/>
    <property type="project" value="UniProtKB-EC"/>
</dbReference>
<feature type="transmembrane region" description="Helical" evidence="18">
    <location>
        <begin position="746"/>
        <end position="766"/>
    </location>
</feature>
<keyword evidence="12" id="KW-0460">Magnesium</keyword>
<evidence type="ECO:0000256" key="17">
    <source>
        <dbReference type="ARBA" id="ARBA00047295"/>
    </source>
</evidence>
<keyword evidence="13" id="KW-1278">Translocase</keyword>
<dbReference type="InterPro" id="IPR036412">
    <property type="entry name" value="HAD-like_sf"/>
</dbReference>
<dbReference type="SUPFAM" id="SSF81665">
    <property type="entry name" value="Calcium ATPase, transmembrane domain M"/>
    <property type="match status" value="1"/>
</dbReference>
<keyword evidence="9 18" id="KW-0812">Transmembrane</keyword>
<evidence type="ECO:0000256" key="15">
    <source>
        <dbReference type="ARBA" id="ARBA00023136"/>
    </source>
</evidence>
<dbReference type="InterPro" id="IPR006415">
    <property type="entry name" value="P-type_ATPase_IIIB"/>
</dbReference>
<feature type="transmembrane region" description="Helical" evidence="18">
    <location>
        <begin position="804"/>
        <end position="826"/>
    </location>
</feature>
<dbReference type="AlphaFoldDB" id="A0A9X1ISE0"/>
<feature type="transmembrane region" description="Helical" evidence="18">
    <location>
        <begin position="80"/>
        <end position="99"/>
    </location>
</feature>
<feature type="domain" description="Cation-transporting P-type ATPase N-terminal" evidence="19">
    <location>
        <begin position="6"/>
        <end position="79"/>
    </location>
</feature>
<keyword evidence="11" id="KW-0067">ATP-binding</keyword>
<feature type="transmembrane region" description="Helical" evidence="18">
    <location>
        <begin position="245"/>
        <end position="265"/>
    </location>
</feature>
<comment type="catalytic activity">
    <reaction evidence="17">
        <text>Mg(2+)(out) + ATP + H2O = Mg(2+)(in) + ADP + phosphate + H(+)</text>
        <dbReference type="Rhea" id="RHEA:10260"/>
        <dbReference type="ChEBI" id="CHEBI:15377"/>
        <dbReference type="ChEBI" id="CHEBI:15378"/>
        <dbReference type="ChEBI" id="CHEBI:18420"/>
        <dbReference type="ChEBI" id="CHEBI:30616"/>
        <dbReference type="ChEBI" id="CHEBI:43474"/>
        <dbReference type="ChEBI" id="CHEBI:456216"/>
        <dbReference type="EC" id="7.2.2.14"/>
    </reaction>
</comment>
<evidence type="ECO:0000256" key="12">
    <source>
        <dbReference type="ARBA" id="ARBA00022842"/>
    </source>
</evidence>
<dbReference type="InterPro" id="IPR044492">
    <property type="entry name" value="P_typ_ATPase_HD_dom"/>
</dbReference>
<evidence type="ECO:0000256" key="4">
    <source>
        <dbReference type="ARBA" id="ARBA00012786"/>
    </source>
</evidence>
<evidence type="ECO:0000313" key="20">
    <source>
        <dbReference type="EMBL" id="MBT2188353.1"/>
    </source>
</evidence>
<dbReference type="PROSITE" id="PS00154">
    <property type="entry name" value="ATPASE_E1_E2"/>
    <property type="match status" value="1"/>
</dbReference>
<organism evidence="20 21">
    <name type="scientific">Sphingobium nicotianae</name>
    <dbReference type="NCBI Taxonomy" id="2782607"/>
    <lineage>
        <taxon>Bacteria</taxon>
        <taxon>Pseudomonadati</taxon>
        <taxon>Pseudomonadota</taxon>
        <taxon>Alphaproteobacteria</taxon>
        <taxon>Sphingomonadales</taxon>
        <taxon>Sphingomonadaceae</taxon>
        <taxon>Sphingobium</taxon>
    </lineage>
</organism>
<dbReference type="Gene3D" id="3.40.50.1000">
    <property type="entry name" value="HAD superfamily/HAD-like"/>
    <property type="match status" value="1"/>
</dbReference>
<dbReference type="RefSeq" id="WP_214624606.1">
    <property type="nucleotide sequence ID" value="NZ_JAHGAW010000010.1"/>
</dbReference>
<evidence type="ECO:0000256" key="13">
    <source>
        <dbReference type="ARBA" id="ARBA00022967"/>
    </source>
</evidence>
<feature type="transmembrane region" description="Helical" evidence="18">
    <location>
        <begin position="55"/>
        <end position="74"/>
    </location>
</feature>
<keyword evidence="6" id="KW-1003">Cell membrane</keyword>
<dbReference type="InterPro" id="IPR018303">
    <property type="entry name" value="ATPase_P-typ_P_site"/>
</dbReference>
<evidence type="ECO:0000256" key="10">
    <source>
        <dbReference type="ARBA" id="ARBA00022741"/>
    </source>
</evidence>
<evidence type="ECO:0000256" key="11">
    <source>
        <dbReference type="ARBA" id="ARBA00022840"/>
    </source>
</evidence>
<evidence type="ECO:0000256" key="14">
    <source>
        <dbReference type="ARBA" id="ARBA00022989"/>
    </source>
</evidence>
<dbReference type="NCBIfam" id="TIGR01524">
    <property type="entry name" value="ATPase-IIIB_Mg"/>
    <property type="match status" value="1"/>
</dbReference>
<evidence type="ECO:0000256" key="6">
    <source>
        <dbReference type="ARBA" id="ARBA00022475"/>
    </source>
</evidence>
<dbReference type="NCBIfam" id="TIGR01494">
    <property type="entry name" value="ATPase_P-type"/>
    <property type="match status" value="2"/>
</dbReference>
<evidence type="ECO:0000256" key="18">
    <source>
        <dbReference type="SAM" id="Phobius"/>
    </source>
</evidence>
<evidence type="ECO:0000256" key="9">
    <source>
        <dbReference type="ARBA" id="ARBA00022692"/>
    </source>
</evidence>
<keyword evidence="10" id="KW-0547">Nucleotide-binding</keyword>
<dbReference type="Pfam" id="PF00122">
    <property type="entry name" value="E1-E2_ATPase"/>
    <property type="match status" value="1"/>
</dbReference>
<evidence type="ECO:0000256" key="2">
    <source>
        <dbReference type="ARBA" id="ARBA00004429"/>
    </source>
</evidence>
<dbReference type="InterPro" id="IPR004014">
    <property type="entry name" value="ATPase_P-typ_cation-transptr_N"/>
</dbReference>
<feature type="transmembrane region" description="Helical" evidence="18">
    <location>
        <begin position="271"/>
        <end position="296"/>
    </location>
</feature>
<accession>A0A9X1ISE0</accession>
<dbReference type="Gene3D" id="1.20.1110.10">
    <property type="entry name" value="Calcium-transporting ATPase, transmembrane domain"/>
    <property type="match status" value="1"/>
</dbReference>
<feature type="transmembrane region" description="Helical" evidence="18">
    <location>
        <begin position="714"/>
        <end position="740"/>
    </location>
</feature>
<protein>
    <recommendedName>
        <fullName evidence="5">Magnesium-transporting ATPase, P-type 1</fullName>
        <ecNumber evidence="4">7.2.2.14</ecNumber>
    </recommendedName>
    <alternativeName>
        <fullName evidence="16">Mg(2+) transport ATPase, P-type 1</fullName>
    </alternativeName>
</protein>
<evidence type="ECO:0000256" key="5">
    <source>
        <dbReference type="ARBA" id="ARBA00013555"/>
    </source>
</evidence>
<evidence type="ECO:0000256" key="7">
    <source>
        <dbReference type="ARBA" id="ARBA00022519"/>
    </source>
</evidence>
<dbReference type="PANTHER" id="PTHR42861">
    <property type="entry name" value="CALCIUM-TRANSPORTING ATPASE"/>
    <property type="match status" value="1"/>
</dbReference>
<comment type="subcellular location">
    <subcellularLocation>
        <location evidence="2">Cell inner membrane</location>
        <topology evidence="2">Multi-pass membrane protein</topology>
    </subcellularLocation>
</comment>
<comment type="function">
    <text evidence="1">Mediates magnesium influx to the cytosol.</text>
</comment>
<dbReference type="Gene3D" id="2.70.150.10">
    <property type="entry name" value="Calcium-transporting ATPase, cytoplasmic transduction domain A"/>
    <property type="match status" value="1"/>
</dbReference>
<dbReference type="InterPro" id="IPR023214">
    <property type="entry name" value="HAD_sf"/>
</dbReference>
<comment type="caution">
    <text evidence="20">The sequence shown here is derived from an EMBL/GenBank/DDBJ whole genome shotgun (WGS) entry which is preliminary data.</text>
</comment>
<evidence type="ECO:0000256" key="3">
    <source>
        <dbReference type="ARBA" id="ARBA00008746"/>
    </source>
</evidence>
<evidence type="ECO:0000259" key="19">
    <source>
        <dbReference type="SMART" id="SM00831"/>
    </source>
</evidence>
<feature type="transmembrane region" description="Helical" evidence="18">
    <location>
        <begin position="778"/>
        <end position="798"/>
    </location>
</feature>